<dbReference type="InterPro" id="IPR016147">
    <property type="entry name" value="Pili_assmbl_chaperone_N"/>
</dbReference>
<dbReference type="GO" id="GO:0030288">
    <property type="term" value="C:outer membrane-bounded periplasmic space"/>
    <property type="evidence" value="ECO:0007669"/>
    <property type="project" value="InterPro"/>
</dbReference>
<evidence type="ECO:0000256" key="1">
    <source>
        <dbReference type="SAM" id="SignalP"/>
    </source>
</evidence>
<dbReference type="InterPro" id="IPR050643">
    <property type="entry name" value="Periplasmic_pilus_chap"/>
</dbReference>
<feature type="domain" description="Pili assembly chaperone N-terminal" evidence="2">
    <location>
        <begin position="32"/>
        <end position="141"/>
    </location>
</feature>
<dbReference type="AlphaFoldDB" id="A0A418NN32"/>
<accession>A0A418NN32</accession>
<comment type="caution">
    <text evidence="3">The sequence shown here is derived from an EMBL/GenBank/DDBJ whole genome shotgun (WGS) entry which is preliminary data.</text>
</comment>
<dbReference type="Pfam" id="PF00345">
    <property type="entry name" value="PapD_N"/>
    <property type="match status" value="1"/>
</dbReference>
<protein>
    <submittedName>
        <fullName evidence="3">Molecular chaperone</fullName>
    </submittedName>
</protein>
<dbReference type="Gene3D" id="2.60.40.10">
    <property type="entry name" value="Immunoglobulins"/>
    <property type="match status" value="1"/>
</dbReference>
<keyword evidence="1" id="KW-0732">Signal</keyword>
<dbReference type="Proteomes" id="UP000286576">
    <property type="component" value="Unassembled WGS sequence"/>
</dbReference>
<name>A0A418NN32_9SPHN</name>
<evidence type="ECO:0000259" key="2">
    <source>
        <dbReference type="Pfam" id="PF00345"/>
    </source>
</evidence>
<keyword evidence="4" id="KW-1185">Reference proteome</keyword>
<organism evidence="3 4">
    <name type="scientific">Aurantiacibacter zhengii</name>
    <dbReference type="NCBI Taxonomy" id="2307003"/>
    <lineage>
        <taxon>Bacteria</taxon>
        <taxon>Pseudomonadati</taxon>
        <taxon>Pseudomonadota</taxon>
        <taxon>Alphaproteobacteria</taxon>
        <taxon>Sphingomonadales</taxon>
        <taxon>Erythrobacteraceae</taxon>
        <taxon>Aurantiacibacter</taxon>
    </lineage>
</organism>
<dbReference type="InterPro" id="IPR013783">
    <property type="entry name" value="Ig-like_fold"/>
</dbReference>
<dbReference type="GO" id="GO:0071555">
    <property type="term" value="P:cell wall organization"/>
    <property type="evidence" value="ECO:0007669"/>
    <property type="project" value="InterPro"/>
</dbReference>
<dbReference type="SUPFAM" id="SSF49354">
    <property type="entry name" value="PapD-like"/>
    <property type="match status" value="1"/>
</dbReference>
<dbReference type="EMBL" id="QXFL01000022">
    <property type="protein sequence ID" value="RIV82219.1"/>
    <property type="molecule type" value="Genomic_DNA"/>
</dbReference>
<gene>
    <name evidence="3" type="ORF">D2V07_18195</name>
</gene>
<dbReference type="PANTHER" id="PTHR30251">
    <property type="entry name" value="PILUS ASSEMBLY CHAPERONE"/>
    <property type="match status" value="1"/>
</dbReference>
<dbReference type="PANTHER" id="PTHR30251:SF4">
    <property type="entry name" value="SLR1668 PROTEIN"/>
    <property type="match status" value="1"/>
</dbReference>
<dbReference type="InterPro" id="IPR008962">
    <property type="entry name" value="PapD-like_sf"/>
</dbReference>
<sequence length="246" mass="26829">MLSNLSRKAIILLACAAVPTAAHAEGLQVSPVSLEITERSGVLRLGNGSAGQLRAQVRVYRWIQAEGEDRMVETDELIGSPPFVQVGPDEEQVIRLVRFGDAALAMTECERSYRVVVDELPGNPDEAQTGLQYVLRYSVPVYLLNPACQNAQHDLRWEITIDGDTAWLNVVNSGQTRAQLATVSFIPASGEFVTISNGLLGYVLPQSERRFELVQPAEVFANGGQIEATLNGTQQRENVALALANR</sequence>
<dbReference type="RefSeq" id="WP_119588313.1">
    <property type="nucleotide sequence ID" value="NZ_CAWODQ010000015.1"/>
</dbReference>
<proteinExistence type="predicted"/>
<evidence type="ECO:0000313" key="4">
    <source>
        <dbReference type="Proteomes" id="UP000286576"/>
    </source>
</evidence>
<reference evidence="3 4" key="1">
    <citation type="submission" date="2018-08" db="EMBL/GenBank/DDBJ databases">
        <title>Erythrobacter zhengii sp.nov., a bacterium isolated from deep-sea sediment.</title>
        <authorList>
            <person name="Fang C."/>
            <person name="Wu Y.-H."/>
            <person name="Sun C."/>
            <person name="Wang H."/>
            <person name="Cheng H."/>
            <person name="Meng F.-X."/>
            <person name="Wang C.-S."/>
            <person name="Xu X.-W."/>
        </authorList>
    </citation>
    <scope>NUCLEOTIDE SEQUENCE [LARGE SCALE GENOMIC DNA]</scope>
    <source>
        <strain evidence="3 4">V18</strain>
    </source>
</reference>
<evidence type="ECO:0000313" key="3">
    <source>
        <dbReference type="EMBL" id="RIV82219.1"/>
    </source>
</evidence>
<feature type="signal peptide" evidence="1">
    <location>
        <begin position="1"/>
        <end position="24"/>
    </location>
</feature>
<dbReference type="OrthoDB" id="511700at2"/>
<feature type="chain" id="PRO_5018991877" evidence="1">
    <location>
        <begin position="25"/>
        <end position="246"/>
    </location>
</feature>